<dbReference type="AlphaFoldDB" id="A0A366DBJ1"/>
<accession>A0A366DBJ1</accession>
<dbReference type="EMBL" id="QNRE01000011">
    <property type="protein sequence ID" value="RBO87305.1"/>
    <property type="molecule type" value="Genomic_DNA"/>
</dbReference>
<keyword evidence="3" id="KW-1185">Reference proteome</keyword>
<dbReference type="STRING" id="1210090.GCA_001613185_06676"/>
<dbReference type="OrthoDB" id="3252838at2"/>
<dbReference type="InterPro" id="IPR059050">
    <property type="entry name" value="Rv3660c_N"/>
</dbReference>
<dbReference type="InterPro" id="IPR050625">
    <property type="entry name" value="ParA/MinD_ATPase"/>
</dbReference>
<dbReference type="GO" id="GO:0005829">
    <property type="term" value="C:cytosol"/>
    <property type="evidence" value="ECO:0007669"/>
    <property type="project" value="TreeGrafter"/>
</dbReference>
<dbReference type="PANTHER" id="PTHR43384:SF11">
    <property type="entry name" value="SEPTUM SITE DETERMINING PROTEIN"/>
    <property type="match status" value="1"/>
</dbReference>
<dbReference type="RefSeq" id="WP_084538209.1">
    <property type="nucleotide sequence ID" value="NZ_CP107943.1"/>
</dbReference>
<dbReference type="Proteomes" id="UP000252586">
    <property type="component" value="Unassembled WGS sequence"/>
</dbReference>
<dbReference type="GO" id="GO:0009898">
    <property type="term" value="C:cytoplasmic side of plasma membrane"/>
    <property type="evidence" value="ECO:0007669"/>
    <property type="project" value="TreeGrafter"/>
</dbReference>
<organism evidence="2 3">
    <name type="scientific">Nocardia puris</name>
    <dbReference type="NCBI Taxonomy" id="208602"/>
    <lineage>
        <taxon>Bacteria</taxon>
        <taxon>Bacillati</taxon>
        <taxon>Actinomycetota</taxon>
        <taxon>Actinomycetes</taxon>
        <taxon>Mycobacteriales</taxon>
        <taxon>Nocardiaceae</taxon>
        <taxon>Nocardia</taxon>
    </lineage>
</organism>
<dbReference type="Gene3D" id="3.40.50.300">
    <property type="entry name" value="P-loop containing nucleotide triphosphate hydrolases"/>
    <property type="match status" value="1"/>
</dbReference>
<name>A0A366DBJ1_9NOCA</name>
<proteinExistence type="predicted"/>
<dbReference type="PANTHER" id="PTHR43384">
    <property type="entry name" value="SEPTUM SITE-DETERMINING PROTEIN MIND HOMOLOG, CHLOROPLASTIC-RELATED"/>
    <property type="match status" value="1"/>
</dbReference>
<feature type="domain" description="Rv3660c-like CheY-like N-terminal" evidence="1">
    <location>
        <begin position="18"/>
        <end position="124"/>
    </location>
</feature>
<evidence type="ECO:0000313" key="2">
    <source>
        <dbReference type="EMBL" id="RBO87305.1"/>
    </source>
</evidence>
<dbReference type="GO" id="GO:0005524">
    <property type="term" value="F:ATP binding"/>
    <property type="evidence" value="ECO:0007669"/>
    <property type="project" value="TreeGrafter"/>
</dbReference>
<comment type="caution">
    <text evidence="2">The sequence shown here is derived from an EMBL/GenBank/DDBJ whole genome shotgun (WGS) entry which is preliminary data.</text>
</comment>
<reference evidence="2 3" key="1">
    <citation type="submission" date="2018-06" db="EMBL/GenBank/DDBJ databases">
        <title>Genomic Encyclopedia of Type Strains, Phase IV (KMG-IV): sequencing the most valuable type-strain genomes for metagenomic binning, comparative biology and taxonomic classification.</title>
        <authorList>
            <person name="Goeker M."/>
        </authorList>
    </citation>
    <scope>NUCLEOTIDE SEQUENCE [LARGE SCALE GENOMIC DNA]</scope>
    <source>
        <strain evidence="2 3">DSM 44599</strain>
    </source>
</reference>
<dbReference type="GO" id="GO:0016887">
    <property type="term" value="F:ATP hydrolysis activity"/>
    <property type="evidence" value="ECO:0007669"/>
    <property type="project" value="TreeGrafter"/>
</dbReference>
<protein>
    <submittedName>
        <fullName evidence="2">Secretion/DNA translocation related CpaE-like protein</fullName>
    </submittedName>
</protein>
<dbReference type="InterPro" id="IPR027417">
    <property type="entry name" value="P-loop_NTPase"/>
</dbReference>
<dbReference type="GO" id="GO:0051782">
    <property type="term" value="P:negative regulation of cell division"/>
    <property type="evidence" value="ECO:0007669"/>
    <property type="project" value="TreeGrafter"/>
</dbReference>
<dbReference type="InterPro" id="IPR022521">
    <property type="entry name" value="Rv3660c"/>
</dbReference>
<dbReference type="NCBIfam" id="TIGR03815">
    <property type="entry name" value="CpaE_hom_Actino"/>
    <property type="match status" value="1"/>
</dbReference>
<sequence>MDADNPQPGPMPPALVLIRDTRLREEVRRVAAAAARALEERESAAGRHAWTAAPMVILDTESARECAEAAYVRRAGVVLVTEGEPELPDWQAAAAVGAERVVALPGAAVGLIEKFAEHGEPRAAGGVVVAVAGACGGAGASVLAAATALRAAAGAVRREVVLVDAAPLAGGLDLLLGIETTPGVRWPDLVVEDGRVAAPALHSALPSAAPGLTVLSCGRGGAGRLPSPIGASAMRAVLEACRGAGDLVICDVSGERGPHAEQALDRADLVVLVTRATLRAAAAAECATTHLTRRNPNIGLVVRGPAPGGLRGGELAEILDLPLLAAIRADPALPSRLERGGLRAPRRGGLREAADAILALVDAPVGGAR</sequence>
<dbReference type="Pfam" id="PF26563">
    <property type="entry name" value="Rv3660c_N"/>
    <property type="match status" value="1"/>
</dbReference>
<evidence type="ECO:0000259" key="1">
    <source>
        <dbReference type="Pfam" id="PF26563"/>
    </source>
</evidence>
<dbReference type="SUPFAM" id="SSF52540">
    <property type="entry name" value="P-loop containing nucleoside triphosphate hydrolases"/>
    <property type="match status" value="1"/>
</dbReference>
<evidence type="ECO:0000313" key="3">
    <source>
        <dbReference type="Proteomes" id="UP000252586"/>
    </source>
</evidence>
<gene>
    <name evidence="2" type="ORF">DFR74_1119</name>
</gene>